<evidence type="ECO:0000256" key="3">
    <source>
        <dbReference type="ARBA" id="ARBA00022618"/>
    </source>
</evidence>
<dbReference type="Gene3D" id="3.30.70.1620">
    <property type="match status" value="1"/>
</dbReference>
<evidence type="ECO:0000256" key="13">
    <source>
        <dbReference type="SAM" id="MobiDB-lite"/>
    </source>
</evidence>
<evidence type="ECO:0000256" key="7">
    <source>
        <dbReference type="ARBA" id="ARBA00023054"/>
    </source>
</evidence>
<comment type="subcellular location">
    <subcellularLocation>
        <location evidence="1 11">Nucleus</location>
    </subcellularLocation>
</comment>
<keyword evidence="3" id="KW-0132">Cell division</keyword>
<keyword evidence="6" id="KW-0067">ATP-binding</keyword>
<evidence type="ECO:0000256" key="12">
    <source>
        <dbReference type="SAM" id="Coils"/>
    </source>
</evidence>
<dbReference type="PANTHER" id="PTHR18937:SF172">
    <property type="entry name" value="STRUCTURAL MAINTENANCE OF CHROMOSOMES PROTEIN"/>
    <property type="match status" value="1"/>
</dbReference>
<sequence length="1253" mass="144454">MASTTSIISGLSHHYVRKSNSSLHDISSQDSQKSPRTSTRLECKPRMVINKMILNNFKSYFGEQEIGPFHKSFSAIVGPNGSGKSNVIDALLFVFGYRANKMRQARLSELIHSSQGCENLDSCTVEIHFEEIIDLYGSDDFEVVPHSQLVISRQAYRNNTNKYFINGQQSNYTEVTNLLKGRGVDLDHKRFLILQGEVESISLMKPKAPNEHEDGLLEYLEDIIGTSKYKVPIEEASEKLENLNEERSEKLNRTKIVEKEKQSLEAKKKEAEDYMRDENSLALKKSIICQKHLLKCKNSIDISTREVNQLRAELREEEEKHAQIKQDNKDLEDKYGESVEAYQELEKETNEILKELASYEKENINLGERKKHAISKRKKMMEAISTDRHNFSEAKTAIKFNEQDLVDQMEVMTRLERSLGAQEIELEAIRESLKGKTEVYSIQIEEKQRELSPWSEKINAKQSAIDVAQSEYNFLKEKIDSTRKDLEQAEETIASLQETHRTKEQEILSSKNRINATKREIQQIDTKLKNYHRHQENLRSNLADARQRKDEAKGLLQSFQSRDIILNSLMKLKNSGRINGLHDRLGSLGVIDDKYDVAISTACPALNDIVVDTVEVGQTCIDYLRKNTLGRAKFILLDKLPVMNMHPIPTPDNVPRLFDLVRPKEDRFAPAFYSVLQNTLVAENLQQANKIAFGKTRWRVVTLNGQLIDKSGTMSGGGGKGIKGAMNSKFSSDVTPETVEKLEQERNHLEEQWKKFNEEFRSLESQLQEKKNELPSLELELSKLEMDSNTCVKRISDTEKRISDLRQQNKPNVEDVRRMEQLRTQIDSLTQELERLKRQSSKIEEEIKSLQDKILEVGGDRLRAQKSKVDQIKEQIVITNERITKSQVAKSKAEKDITKFENSLSKNKKELEELDNEIKELTEEIQQNAEAAHSIRARADETKSILEDKKSELDEIKEKLDEKTEIINRIRAFELEIKNKLEDSERSLLEHKNTEDKWKNALCDLSLHNISDDEEQDEFQLYTDDELDAMSENTILGEINVLEERIKNANPNLSVLNEYRKREKEYMLRAKDLEEITTKCDECKNEYDSLRKQRLEEFMQGFTIISQKLKEMYQMITLGGNAELECCDSLDPFSEGIIFSVMPPKKSWKNISNLSGGEKTLSSLALVFALHHYKPTPLYVMDEIDAALDFRNVSIVANYIKERTKNAQFVVISLRNNMFELADRLIGIYKTYDKTKSITINPHEIEAQSFLES</sequence>
<feature type="coiled-coil region" evidence="12">
    <location>
        <begin position="458"/>
        <end position="562"/>
    </location>
</feature>
<evidence type="ECO:0000256" key="11">
    <source>
        <dbReference type="PIRNR" id="PIRNR005719"/>
    </source>
</evidence>
<dbReference type="GO" id="GO:0016887">
    <property type="term" value="F:ATP hydrolysis activity"/>
    <property type="evidence" value="ECO:0007669"/>
    <property type="project" value="InterPro"/>
</dbReference>
<dbReference type="GO" id="GO:0005524">
    <property type="term" value="F:ATP binding"/>
    <property type="evidence" value="ECO:0007669"/>
    <property type="project" value="UniProtKB-KW"/>
</dbReference>
<dbReference type="InterPro" id="IPR027417">
    <property type="entry name" value="P-loop_NTPase"/>
</dbReference>
<keyword evidence="10" id="KW-0131">Cell cycle</keyword>
<feature type="coiled-coil region" evidence="12">
    <location>
        <begin position="812"/>
        <end position="966"/>
    </location>
</feature>
<dbReference type="PANTHER" id="PTHR18937">
    <property type="entry name" value="STRUCTURAL MAINTENANCE OF CHROMOSOMES SMC FAMILY MEMBER"/>
    <property type="match status" value="1"/>
</dbReference>
<keyword evidence="5" id="KW-0498">Mitosis</keyword>
<dbReference type="HOGENOM" id="CLU_001042_4_1_1"/>
<dbReference type="SUPFAM" id="SSF57997">
    <property type="entry name" value="Tropomyosin"/>
    <property type="match status" value="1"/>
</dbReference>
<evidence type="ECO:0000313" key="16">
    <source>
        <dbReference type="Proteomes" id="UP000022910"/>
    </source>
</evidence>
<keyword evidence="4" id="KW-0547">Nucleotide-binding</keyword>
<evidence type="ECO:0000256" key="1">
    <source>
        <dbReference type="ARBA" id="ARBA00004123"/>
    </source>
</evidence>
<dbReference type="PIRSF" id="PIRSF005719">
    <property type="entry name" value="SMC"/>
    <property type="match status" value="1"/>
</dbReference>
<protein>
    <recommendedName>
        <fullName evidence="11">Structural maintenance of chromosomes protein</fullName>
    </recommendedName>
</protein>
<dbReference type="OMA" id="CPALDNM"/>
<evidence type="ECO:0000256" key="9">
    <source>
        <dbReference type="ARBA" id="ARBA00023242"/>
    </source>
</evidence>
<evidence type="ECO:0000256" key="6">
    <source>
        <dbReference type="ARBA" id="ARBA00022840"/>
    </source>
</evidence>
<dbReference type="Gene3D" id="1.20.1060.20">
    <property type="match status" value="1"/>
</dbReference>
<reference evidence="15 16" key="1">
    <citation type="submission" date="2014-02" db="EMBL/GenBank/DDBJ databases">
        <title>Single nucleus genome sequencing reveals high similarity among nuclei of an endomycorrhizal fungus.</title>
        <authorList>
            <person name="Lin K."/>
            <person name="Geurts R."/>
            <person name="Zhang Z."/>
            <person name="Limpens E."/>
            <person name="Saunders D.G."/>
            <person name="Mu D."/>
            <person name="Pang E."/>
            <person name="Cao H."/>
            <person name="Cha H."/>
            <person name="Lin T."/>
            <person name="Zhou Q."/>
            <person name="Shang Y."/>
            <person name="Li Y."/>
            <person name="Ivanov S."/>
            <person name="Sharma T."/>
            <person name="Velzen R.V."/>
            <person name="Ruijter N.D."/>
            <person name="Aanen D.K."/>
            <person name="Win J."/>
            <person name="Kamoun S."/>
            <person name="Bisseling T."/>
            <person name="Huang S."/>
        </authorList>
    </citation>
    <scope>NUCLEOTIDE SEQUENCE [LARGE SCALE GENOMIC DNA]</scope>
    <source>
        <strain evidence="16">DAOM197198w</strain>
    </source>
</reference>
<feature type="coiled-coil region" evidence="12">
    <location>
        <begin position="233"/>
        <end position="362"/>
    </location>
</feature>
<dbReference type="SUPFAM" id="SSF75553">
    <property type="entry name" value="Smc hinge domain"/>
    <property type="match status" value="1"/>
</dbReference>
<dbReference type="AlphaFoldDB" id="A0A015IX86"/>
<comment type="caution">
    <text evidence="15">The sequence shown here is derived from an EMBL/GenBank/DDBJ whole genome shotgun (WGS) entry which is preliminary data.</text>
</comment>
<feature type="region of interest" description="Disordered" evidence="13">
    <location>
        <begin position="20"/>
        <end position="41"/>
    </location>
</feature>
<feature type="domain" description="SMC hinge" evidence="14">
    <location>
        <begin position="579"/>
        <end position="692"/>
    </location>
</feature>
<proteinExistence type="inferred from homology"/>
<dbReference type="InterPro" id="IPR003395">
    <property type="entry name" value="RecF/RecN/SMC_N"/>
</dbReference>
<dbReference type="Pfam" id="PF06470">
    <property type="entry name" value="SMC_hinge"/>
    <property type="match status" value="1"/>
</dbReference>
<dbReference type="GO" id="GO:0051301">
    <property type="term" value="P:cell division"/>
    <property type="evidence" value="ECO:0007669"/>
    <property type="project" value="UniProtKB-KW"/>
</dbReference>
<feature type="compositionally biased region" description="Polar residues" evidence="13">
    <location>
        <begin position="20"/>
        <end position="38"/>
    </location>
</feature>
<accession>A0A015IX86</accession>
<evidence type="ECO:0000256" key="10">
    <source>
        <dbReference type="ARBA" id="ARBA00023306"/>
    </source>
</evidence>
<evidence type="ECO:0000256" key="2">
    <source>
        <dbReference type="ARBA" id="ARBA00006005"/>
    </source>
</evidence>
<keyword evidence="8" id="KW-0226">DNA condensation</keyword>
<gene>
    <name evidence="15" type="ORF">RirG_166940</name>
</gene>
<organism evidence="15 16">
    <name type="scientific">Rhizophagus irregularis (strain DAOM 197198w)</name>
    <name type="common">Glomus intraradices</name>
    <dbReference type="NCBI Taxonomy" id="1432141"/>
    <lineage>
        <taxon>Eukaryota</taxon>
        <taxon>Fungi</taxon>
        <taxon>Fungi incertae sedis</taxon>
        <taxon>Mucoromycota</taxon>
        <taxon>Glomeromycotina</taxon>
        <taxon>Glomeromycetes</taxon>
        <taxon>Glomerales</taxon>
        <taxon>Glomeraceae</taxon>
        <taxon>Rhizophagus</taxon>
    </lineage>
</organism>
<keyword evidence="7 12" id="KW-0175">Coiled coil</keyword>
<evidence type="ECO:0000259" key="14">
    <source>
        <dbReference type="SMART" id="SM00968"/>
    </source>
</evidence>
<feature type="coiled-coil region" evidence="12">
    <location>
        <begin position="1056"/>
        <end position="1093"/>
    </location>
</feature>
<dbReference type="GO" id="GO:0007076">
    <property type="term" value="P:mitotic chromosome condensation"/>
    <property type="evidence" value="ECO:0007669"/>
    <property type="project" value="TreeGrafter"/>
</dbReference>
<dbReference type="InterPro" id="IPR010935">
    <property type="entry name" value="SMC_hinge"/>
</dbReference>
<dbReference type="SUPFAM" id="SSF52540">
    <property type="entry name" value="P-loop containing nucleoside triphosphate hydrolases"/>
    <property type="match status" value="1"/>
</dbReference>
<keyword evidence="9 11" id="KW-0539">Nucleus</keyword>
<dbReference type="InterPro" id="IPR036277">
    <property type="entry name" value="SMC_hinge_sf"/>
</dbReference>
<name>A0A015IX86_RHIIW</name>
<dbReference type="SMART" id="SM00968">
    <property type="entry name" value="SMC_hinge"/>
    <property type="match status" value="1"/>
</dbReference>
<evidence type="ECO:0000313" key="15">
    <source>
        <dbReference type="EMBL" id="EXX61887.1"/>
    </source>
</evidence>
<dbReference type="Gene3D" id="1.10.287.1490">
    <property type="match status" value="1"/>
</dbReference>
<keyword evidence="16" id="KW-1185">Reference proteome</keyword>
<dbReference type="FunFam" id="3.40.50.300:FF:000585">
    <property type="entry name" value="Structural maintenance of chromosomes 4"/>
    <property type="match status" value="1"/>
</dbReference>
<dbReference type="GO" id="GO:0000796">
    <property type="term" value="C:condensin complex"/>
    <property type="evidence" value="ECO:0007669"/>
    <property type="project" value="TreeGrafter"/>
</dbReference>
<dbReference type="GO" id="GO:0005634">
    <property type="term" value="C:nucleus"/>
    <property type="evidence" value="ECO:0007669"/>
    <property type="project" value="UniProtKB-SubCell"/>
</dbReference>
<dbReference type="STRING" id="1432141.A0A015IX86"/>
<evidence type="ECO:0000256" key="4">
    <source>
        <dbReference type="ARBA" id="ARBA00022741"/>
    </source>
</evidence>
<comment type="similarity">
    <text evidence="2">Belongs to the SMC family. SMC4 subfamily.</text>
</comment>
<dbReference type="Proteomes" id="UP000022910">
    <property type="component" value="Unassembled WGS sequence"/>
</dbReference>
<dbReference type="Gene3D" id="3.40.50.300">
    <property type="entry name" value="P-loop containing nucleotide triphosphate hydrolases"/>
    <property type="match status" value="2"/>
</dbReference>
<dbReference type="InterPro" id="IPR024704">
    <property type="entry name" value="SMC"/>
</dbReference>
<dbReference type="OrthoDB" id="5575062at2759"/>
<feature type="coiled-coil region" evidence="12">
    <location>
        <begin position="739"/>
        <end position="787"/>
    </location>
</feature>
<dbReference type="Pfam" id="PF02463">
    <property type="entry name" value="SMC_N"/>
    <property type="match status" value="1"/>
</dbReference>
<dbReference type="FunFam" id="3.40.50.300:FF:000481">
    <property type="entry name" value="Structural maintenance of chromosomes 4"/>
    <property type="match status" value="1"/>
</dbReference>
<evidence type="ECO:0000256" key="5">
    <source>
        <dbReference type="ARBA" id="ARBA00022776"/>
    </source>
</evidence>
<evidence type="ECO:0000256" key="8">
    <source>
        <dbReference type="ARBA" id="ARBA00023067"/>
    </source>
</evidence>
<dbReference type="EMBL" id="JEMT01024970">
    <property type="protein sequence ID" value="EXX61887.1"/>
    <property type="molecule type" value="Genomic_DNA"/>
</dbReference>